<dbReference type="PRINTS" id="PR00723">
    <property type="entry name" value="SUBTILISIN"/>
</dbReference>
<feature type="domain" description="Peptidase S8/S53" evidence="8">
    <location>
        <begin position="166"/>
        <end position="442"/>
    </location>
</feature>
<dbReference type="InterPro" id="IPR050131">
    <property type="entry name" value="Peptidase_S8_subtilisin-like"/>
</dbReference>
<dbReference type="SUPFAM" id="SSF52743">
    <property type="entry name" value="Subtilisin-like"/>
    <property type="match status" value="1"/>
</dbReference>
<feature type="chain" id="PRO_5045281754" evidence="7">
    <location>
        <begin position="20"/>
        <end position="538"/>
    </location>
</feature>
<accession>A0ABR6Y2P4</accession>
<dbReference type="NCBIfam" id="TIGR04183">
    <property type="entry name" value="Por_Secre_tail"/>
    <property type="match status" value="1"/>
</dbReference>
<protein>
    <submittedName>
        <fullName evidence="10">S8 family serine peptidase</fullName>
    </submittedName>
</protein>
<keyword evidence="2 6" id="KW-0645">Protease</keyword>
<evidence type="ECO:0000313" key="11">
    <source>
        <dbReference type="Proteomes" id="UP000607435"/>
    </source>
</evidence>
<evidence type="ECO:0000259" key="8">
    <source>
        <dbReference type="Pfam" id="PF00082"/>
    </source>
</evidence>
<keyword evidence="3 7" id="KW-0732">Signal</keyword>
<evidence type="ECO:0000256" key="6">
    <source>
        <dbReference type="PROSITE-ProRule" id="PRU01240"/>
    </source>
</evidence>
<evidence type="ECO:0000256" key="7">
    <source>
        <dbReference type="SAM" id="SignalP"/>
    </source>
</evidence>
<dbReference type="Pfam" id="PF18962">
    <property type="entry name" value="Por_Secre_tail"/>
    <property type="match status" value="1"/>
</dbReference>
<gene>
    <name evidence="10" type="ORF">H6H04_11495</name>
</gene>
<keyword evidence="11" id="KW-1185">Reference proteome</keyword>
<dbReference type="Proteomes" id="UP000607435">
    <property type="component" value="Unassembled WGS sequence"/>
</dbReference>
<feature type="active site" description="Charge relay system" evidence="6">
    <location>
        <position position="396"/>
    </location>
</feature>
<evidence type="ECO:0000256" key="4">
    <source>
        <dbReference type="ARBA" id="ARBA00022801"/>
    </source>
</evidence>
<feature type="active site" description="Charge relay system" evidence="6">
    <location>
        <position position="175"/>
    </location>
</feature>
<dbReference type="EMBL" id="JACOME010000002">
    <property type="protein sequence ID" value="MBC3847007.1"/>
    <property type="molecule type" value="Genomic_DNA"/>
</dbReference>
<dbReference type="Gene3D" id="3.40.50.200">
    <property type="entry name" value="Peptidase S8/S53 domain"/>
    <property type="match status" value="1"/>
</dbReference>
<evidence type="ECO:0000256" key="3">
    <source>
        <dbReference type="ARBA" id="ARBA00022729"/>
    </source>
</evidence>
<dbReference type="PANTHER" id="PTHR43806">
    <property type="entry name" value="PEPTIDASE S8"/>
    <property type="match status" value="1"/>
</dbReference>
<comment type="similarity">
    <text evidence="1 6">Belongs to the peptidase S8 family.</text>
</comment>
<dbReference type="PIRSF" id="PIRSF037903">
    <property type="entry name" value="Subtilisin_rel_GFO_2223"/>
    <property type="match status" value="1"/>
</dbReference>
<name>A0ABR6Y2P4_9FLAO</name>
<comment type="caution">
    <text evidence="10">The sequence shown here is derived from an EMBL/GenBank/DDBJ whole genome shotgun (WGS) entry which is preliminary data.</text>
</comment>
<dbReference type="InterPro" id="IPR015500">
    <property type="entry name" value="Peptidase_S8_subtilisin-rel"/>
</dbReference>
<dbReference type="InterPro" id="IPR036852">
    <property type="entry name" value="Peptidase_S8/S53_dom_sf"/>
</dbReference>
<dbReference type="InterPro" id="IPR000209">
    <property type="entry name" value="Peptidase_S8/S53_dom"/>
</dbReference>
<dbReference type="PROSITE" id="PS51892">
    <property type="entry name" value="SUBTILASE"/>
    <property type="match status" value="1"/>
</dbReference>
<evidence type="ECO:0000256" key="2">
    <source>
        <dbReference type="ARBA" id="ARBA00022670"/>
    </source>
</evidence>
<dbReference type="Pfam" id="PF00082">
    <property type="entry name" value="Peptidase_S8"/>
    <property type="match status" value="1"/>
</dbReference>
<dbReference type="PROSITE" id="PS00136">
    <property type="entry name" value="SUBTILASE_ASP"/>
    <property type="match status" value="1"/>
</dbReference>
<dbReference type="PANTHER" id="PTHR43806:SF67">
    <property type="entry name" value="EGF-LIKE DOMAIN-CONTAINING PROTEIN"/>
    <property type="match status" value="1"/>
</dbReference>
<dbReference type="InterPro" id="IPR017317">
    <property type="entry name" value="Pept_S8_subtilisin_bacteroid-2"/>
</dbReference>
<organism evidence="10 11">
    <name type="scientific">Winogradskyella echinorum</name>
    <dbReference type="NCBI Taxonomy" id="538189"/>
    <lineage>
        <taxon>Bacteria</taxon>
        <taxon>Pseudomonadati</taxon>
        <taxon>Bacteroidota</taxon>
        <taxon>Flavobacteriia</taxon>
        <taxon>Flavobacteriales</taxon>
        <taxon>Flavobacteriaceae</taxon>
        <taxon>Winogradskyella</taxon>
    </lineage>
</organism>
<evidence type="ECO:0000256" key="5">
    <source>
        <dbReference type="ARBA" id="ARBA00022825"/>
    </source>
</evidence>
<evidence type="ECO:0000313" key="10">
    <source>
        <dbReference type="EMBL" id="MBC3847007.1"/>
    </source>
</evidence>
<feature type="signal peptide" evidence="7">
    <location>
        <begin position="1"/>
        <end position="19"/>
    </location>
</feature>
<evidence type="ECO:0000259" key="9">
    <source>
        <dbReference type="Pfam" id="PF18962"/>
    </source>
</evidence>
<keyword evidence="5 6" id="KW-0720">Serine protease</keyword>
<sequence length="538" mass="58622">MLRKITMLLLLLVTINSYAQEDAWVYLIDKPNVAVAIANPITILTQKAIDRKQHHNISIDERDVPVNEAYISDLNTQTGITVLAKSKWFNAVHVRGTETDINALSELTYVDYIDFANKNLNTASRSTTIEDKTAIEDETINFTYGDTQNQVEMINVDNLHLEDFTGKGITIAVMDSGFPNVNTMAGFQRLRDSLGLLDGYDFVDRTADVYASAISSHGTRVLSTMAGFVQDQFVGTAPDASYYLFRTEDGASENPVEESYWVEAAERADSLGVDMINTSLGYRVFDNPNYDYSPSDMNGQVAFISKGASIAVEKGILVVVSAGNSGASAWQTVGSPADSPDVLSIGAVDANGNYVSFSSQGGAAQVGYQKPDVVARGGAAYVIDENNTITQNNGTSFSGPILCGGIASLWQAIPDASPTEVMDFVRQSASQFNAPDDFLGYGIPDLDLALNMALSIDKESVDDFRFYPNPVSDELNIKFPLILNELELSIYNQLGQIILNKTIQDETKTINTADLSTGIYLLKLSSEAISKTFKFIKQ</sequence>
<proteinExistence type="inferred from homology"/>
<feature type="active site" description="Charge relay system" evidence="6">
    <location>
        <position position="217"/>
    </location>
</feature>
<reference evidence="10 11" key="1">
    <citation type="submission" date="2020-08" db="EMBL/GenBank/DDBJ databases">
        <title>Winogradskyella ouciana sp. nov., isolated from the hadal seawater of the Mariana Trench.</title>
        <authorList>
            <person name="He X."/>
        </authorList>
    </citation>
    <scope>NUCLEOTIDE SEQUENCE [LARGE SCALE GENOMIC DNA]</scope>
    <source>
        <strain evidence="10 11">KCTC 22026</strain>
    </source>
</reference>
<keyword evidence="4 6" id="KW-0378">Hydrolase</keyword>
<evidence type="ECO:0000256" key="1">
    <source>
        <dbReference type="ARBA" id="ARBA00011073"/>
    </source>
</evidence>
<dbReference type="InterPro" id="IPR026444">
    <property type="entry name" value="Secre_tail"/>
</dbReference>
<dbReference type="InterPro" id="IPR023827">
    <property type="entry name" value="Peptidase_S8_Asp-AS"/>
</dbReference>
<dbReference type="CDD" id="cd07493">
    <property type="entry name" value="Peptidases_S8_9"/>
    <property type="match status" value="1"/>
</dbReference>
<feature type="domain" description="Secretion system C-terminal sorting" evidence="9">
    <location>
        <begin position="467"/>
        <end position="536"/>
    </location>
</feature>